<dbReference type="RefSeq" id="WP_042532854.1">
    <property type="nucleotide sequence ID" value="NZ_CDGG01000001.1"/>
</dbReference>
<keyword evidence="3" id="KW-0472">Membrane</keyword>
<dbReference type="EMBL" id="CDGG01000001">
    <property type="protein sequence ID" value="CEI82827.1"/>
    <property type="molecule type" value="Genomic_DNA"/>
</dbReference>
<dbReference type="PANTHER" id="PTHR45987">
    <property type="entry name" value="39S RIBOSOMAL PROTEIN L12"/>
    <property type="match status" value="1"/>
</dbReference>
<dbReference type="InterPro" id="IPR000206">
    <property type="entry name" value="Ribosomal_bL12"/>
</dbReference>
<dbReference type="Gene3D" id="3.30.1390.10">
    <property type="match status" value="2"/>
</dbReference>
<evidence type="ECO:0000256" key="1">
    <source>
        <dbReference type="ARBA" id="ARBA00022980"/>
    </source>
</evidence>
<evidence type="ECO:0000313" key="5">
    <source>
        <dbReference type="EMBL" id="CEI82827.1"/>
    </source>
</evidence>
<keyword evidence="2" id="KW-0687">Ribonucleoprotein</keyword>
<dbReference type="GO" id="GO:0003729">
    <property type="term" value="F:mRNA binding"/>
    <property type="evidence" value="ECO:0007669"/>
    <property type="project" value="TreeGrafter"/>
</dbReference>
<dbReference type="GO" id="GO:0006412">
    <property type="term" value="P:translation"/>
    <property type="evidence" value="ECO:0007669"/>
    <property type="project" value="InterPro"/>
</dbReference>
<feature type="domain" description="Large ribosomal subunit protein bL12 C-terminal" evidence="4">
    <location>
        <begin position="103"/>
        <end position="133"/>
    </location>
</feature>
<feature type="transmembrane region" description="Helical" evidence="3">
    <location>
        <begin position="6"/>
        <end position="23"/>
    </location>
</feature>
<dbReference type="PANTHER" id="PTHR45987:SF4">
    <property type="entry name" value="LARGE RIBOSOMAL SUBUNIT PROTEIN BL12M"/>
    <property type="match status" value="1"/>
</dbReference>
<dbReference type="SUPFAM" id="SSF54736">
    <property type="entry name" value="ClpS-like"/>
    <property type="match status" value="2"/>
</dbReference>
<dbReference type="GO" id="GO:0003735">
    <property type="term" value="F:structural constituent of ribosome"/>
    <property type="evidence" value="ECO:0007669"/>
    <property type="project" value="InterPro"/>
</dbReference>
<keyword evidence="6" id="KW-1185">Reference proteome</keyword>
<evidence type="ECO:0000256" key="2">
    <source>
        <dbReference type="ARBA" id="ARBA00023274"/>
    </source>
</evidence>
<feature type="domain" description="Large ribosomal subunit protein bL12 C-terminal" evidence="4">
    <location>
        <begin position="51"/>
        <end position="82"/>
    </location>
</feature>
<evidence type="ECO:0000313" key="6">
    <source>
        <dbReference type="Proteomes" id="UP000040453"/>
    </source>
</evidence>
<dbReference type="InterPro" id="IPR013823">
    <property type="entry name" value="Ribosomal_bL12_C"/>
</dbReference>
<gene>
    <name evidence="5" type="primary">rplL_2</name>
    <name evidence="5" type="ORF">BN997_02714</name>
</gene>
<dbReference type="AlphaFoldDB" id="A0A0A1MTH8"/>
<proteinExistence type="predicted"/>
<evidence type="ECO:0000259" key="4">
    <source>
        <dbReference type="Pfam" id="PF00542"/>
    </source>
</evidence>
<dbReference type="GO" id="GO:0022625">
    <property type="term" value="C:cytosolic large ribosomal subunit"/>
    <property type="evidence" value="ECO:0007669"/>
    <property type="project" value="TreeGrafter"/>
</dbReference>
<protein>
    <submittedName>
        <fullName evidence="5">50S ribosomal protein L7/L12</fullName>
    </submittedName>
</protein>
<keyword evidence="3" id="KW-0812">Transmembrane</keyword>
<dbReference type="STRING" id="545501.BN997_02714"/>
<keyword evidence="1 5" id="KW-0689">Ribosomal protein</keyword>
<dbReference type="Pfam" id="PF00542">
    <property type="entry name" value="Ribosomal_L12"/>
    <property type="match status" value="2"/>
</dbReference>
<organism evidence="5 6">
    <name type="scientific">Oceanobacillus oncorhynchi</name>
    <dbReference type="NCBI Taxonomy" id="545501"/>
    <lineage>
        <taxon>Bacteria</taxon>
        <taxon>Bacillati</taxon>
        <taxon>Bacillota</taxon>
        <taxon>Bacilli</taxon>
        <taxon>Bacillales</taxon>
        <taxon>Bacillaceae</taxon>
        <taxon>Oceanobacillus</taxon>
    </lineage>
</organism>
<keyword evidence="3" id="KW-1133">Transmembrane helix</keyword>
<accession>A0A0A1MTH8</accession>
<evidence type="ECO:0000256" key="3">
    <source>
        <dbReference type="SAM" id="Phobius"/>
    </source>
</evidence>
<sequence>MSTEFILIVVIGLALIYLSTLRNRNKPADRQGRELKSPEEILPEVQQRLESGENKIKLIKHVRIETGLGLEDAKNLVEGNYKMKSPIADSDLKEKVQEMLQSGTGEIKTIKYVREQTGLGLKEAKDFVDNVKKNEEM</sequence>
<name>A0A0A1MTH8_9BACI</name>
<dbReference type="Proteomes" id="UP000040453">
    <property type="component" value="Unassembled WGS sequence"/>
</dbReference>
<reference evidence="5 6" key="1">
    <citation type="submission" date="2014-11" db="EMBL/GenBank/DDBJ databases">
        <authorList>
            <person name="Urmite Genomes Urmite Genomes"/>
        </authorList>
    </citation>
    <scope>NUCLEOTIDE SEQUENCE [LARGE SCALE GENOMIC DNA]</scope>
    <source>
        <strain evidence="5 6">Oc5</strain>
    </source>
</reference>
<dbReference type="InterPro" id="IPR014719">
    <property type="entry name" value="Ribosomal_bL12_C/ClpS-like"/>
</dbReference>